<dbReference type="InterPro" id="IPR001387">
    <property type="entry name" value="Cro/C1-type_HTH"/>
</dbReference>
<evidence type="ECO:0000313" key="3">
    <source>
        <dbReference type="EMBL" id="HIR54282.1"/>
    </source>
</evidence>
<proteinExistence type="inferred from homology"/>
<reference evidence="3" key="2">
    <citation type="journal article" date="2021" name="PeerJ">
        <title>Extensive microbial diversity within the chicken gut microbiome revealed by metagenomics and culture.</title>
        <authorList>
            <person name="Gilroy R."/>
            <person name="Ravi A."/>
            <person name="Getino M."/>
            <person name="Pursley I."/>
            <person name="Horton D.L."/>
            <person name="Alikhan N.F."/>
            <person name="Baker D."/>
            <person name="Gharbi K."/>
            <person name="Hall N."/>
            <person name="Watson M."/>
            <person name="Adriaenssens E.M."/>
            <person name="Foster-Nyarko E."/>
            <person name="Jarju S."/>
            <person name="Secka A."/>
            <person name="Antonio M."/>
            <person name="Oren A."/>
            <person name="Chaudhuri R.R."/>
            <person name="La Ragione R."/>
            <person name="Hildebrand F."/>
            <person name="Pallen M.J."/>
        </authorList>
    </citation>
    <scope>NUCLEOTIDE SEQUENCE</scope>
    <source>
        <strain evidence="3">ChiGjej3B3-7149</strain>
    </source>
</reference>
<protein>
    <submittedName>
        <fullName evidence="3">Helix-turn-helix domain-containing protein</fullName>
    </submittedName>
</protein>
<reference evidence="3" key="1">
    <citation type="submission" date="2020-10" db="EMBL/GenBank/DDBJ databases">
        <authorList>
            <person name="Gilroy R."/>
        </authorList>
    </citation>
    <scope>NUCLEOTIDE SEQUENCE</scope>
    <source>
        <strain evidence="3">ChiGjej3B3-7149</strain>
    </source>
</reference>
<dbReference type="PANTHER" id="PTHR30603:SF47">
    <property type="entry name" value="RNA POLYMERASE SIGMA FACTOR SIGD, CHLOROPLASTIC"/>
    <property type="match status" value="1"/>
</dbReference>
<dbReference type="Proteomes" id="UP000824238">
    <property type="component" value="Unassembled WGS sequence"/>
</dbReference>
<dbReference type="CDD" id="cd06171">
    <property type="entry name" value="Sigma70_r4"/>
    <property type="match status" value="1"/>
</dbReference>
<dbReference type="PRINTS" id="PR00046">
    <property type="entry name" value="SIGMA70FCT"/>
</dbReference>
<sequence length="62" mass="7067">EYVDSVLSEREAEIIKLRYGLRGSKPLTQRETATLCGISRSYVSRIEKRALEKLRVALGEDI</sequence>
<feature type="domain" description="HTH cro/C1-type" evidence="2">
    <location>
        <begin position="27"/>
        <end position="48"/>
    </location>
</feature>
<evidence type="ECO:0000256" key="1">
    <source>
        <dbReference type="ARBA" id="ARBA00007788"/>
    </source>
</evidence>
<dbReference type="InterPro" id="IPR007630">
    <property type="entry name" value="RNA_pol_sigma70_r4"/>
</dbReference>
<name>A0A9D1DK10_9FIRM</name>
<feature type="non-terminal residue" evidence="3">
    <location>
        <position position="1"/>
    </location>
</feature>
<dbReference type="InterPro" id="IPR013324">
    <property type="entry name" value="RNA_pol_sigma_r3/r4-like"/>
</dbReference>
<evidence type="ECO:0000259" key="2">
    <source>
        <dbReference type="PROSITE" id="PS50943"/>
    </source>
</evidence>
<dbReference type="GO" id="GO:0003700">
    <property type="term" value="F:DNA-binding transcription factor activity"/>
    <property type="evidence" value="ECO:0007669"/>
    <property type="project" value="InterPro"/>
</dbReference>
<organism evidence="3 4">
    <name type="scientific">Candidatus Scatomorpha intestinigallinarum</name>
    <dbReference type="NCBI Taxonomy" id="2840923"/>
    <lineage>
        <taxon>Bacteria</taxon>
        <taxon>Bacillati</taxon>
        <taxon>Bacillota</taxon>
        <taxon>Clostridia</taxon>
        <taxon>Eubacteriales</taxon>
        <taxon>Candidatus Scatomorpha</taxon>
    </lineage>
</organism>
<dbReference type="AlphaFoldDB" id="A0A9D1DK10"/>
<dbReference type="Gene3D" id="1.10.10.10">
    <property type="entry name" value="Winged helix-like DNA-binding domain superfamily/Winged helix DNA-binding domain"/>
    <property type="match status" value="1"/>
</dbReference>
<dbReference type="InterPro" id="IPR036388">
    <property type="entry name" value="WH-like_DNA-bd_sf"/>
</dbReference>
<dbReference type="EMBL" id="DVHH01000042">
    <property type="protein sequence ID" value="HIR54282.1"/>
    <property type="molecule type" value="Genomic_DNA"/>
</dbReference>
<dbReference type="GO" id="GO:0006352">
    <property type="term" value="P:DNA-templated transcription initiation"/>
    <property type="evidence" value="ECO:0007669"/>
    <property type="project" value="InterPro"/>
</dbReference>
<accession>A0A9D1DK10</accession>
<dbReference type="PROSITE" id="PS50943">
    <property type="entry name" value="HTH_CROC1"/>
    <property type="match status" value="1"/>
</dbReference>
<comment type="caution">
    <text evidence="3">The sequence shown here is derived from an EMBL/GenBank/DDBJ whole genome shotgun (WGS) entry which is preliminary data.</text>
</comment>
<dbReference type="PANTHER" id="PTHR30603">
    <property type="entry name" value="RNA POLYMERASE SIGMA FACTOR RPO"/>
    <property type="match status" value="1"/>
</dbReference>
<dbReference type="SUPFAM" id="SSF88659">
    <property type="entry name" value="Sigma3 and sigma4 domains of RNA polymerase sigma factors"/>
    <property type="match status" value="1"/>
</dbReference>
<dbReference type="InterPro" id="IPR000943">
    <property type="entry name" value="RNA_pol_sigma70"/>
</dbReference>
<gene>
    <name evidence="3" type="ORF">IAD36_01600</name>
</gene>
<evidence type="ECO:0000313" key="4">
    <source>
        <dbReference type="Proteomes" id="UP000824238"/>
    </source>
</evidence>
<comment type="similarity">
    <text evidence="1">Belongs to the sigma-70 factor family.</text>
</comment>
<dbReference type="InterPro" id="IPR050239">
    <property type="entry name" value="Sigma-70_RNA_pol_init_factors"/>
</dbReference>
<dbReference type="Pfam" id="PF04545">
    <property type="entry name" value="Sigma70_r4"/>
    <property type="match status" value="1"/>
</dbReference>
<dbReference type="PROSITE" id="PS00716">
    <property type="entry name" value="SIGMA70_2"/>
    <property type="match status" value="1"/>
</dbReference>